<dbReference type="InterPro" id="IPR000160">
    <property type="entry name" value="GGDEF_dom"/>
</dbReference>
<dbReference type="Pfam" id="PF07238">
    <property type="entry name" value="PilZ"/>
    <property type="match status" value="1"/>
</dbReference>
<evidence type="ECO:0000259" key="3">
    <source>
        <dbReference type="PROSITE" id="PS50887"/>
    </source>
</evidence>
<dbReference type="InterPro" id="IPR009875">
    <property type="entry name" value="PilZ_domain"/>
</dbReference>
<dbReference type="EC" id="2.7.7.65" evidence="1"/>
<evidence type="ECO:0000313" key="4">
    <source>
        <dbReference type="EMBL" id="SHO51676.1"/>
    </source>
</evidence>
<dbReference type="NCBIfam" id="TIGR00254">
    <property type="entry name" value="GGDEF"/>
    <property type="match status" value="1"/>
</dbReference>
<dbReference type="STRING" id="1121416.SAMN02745220_04147"/>
<dbReference type="AlphaFoldDB" id="A0A1M7YGG3"/>
<dbReference type="GO" id="GO:0035438">
    <property type="term" value="F:cyclic-di-GMP binding"/>
    <property type="evidence" value="ECO:0007669"/>
    <property type="project" value="InterPro"/>
</dbReference>
<evidence type="ECO:0000256" key="2">
    <source>
        <dbReference type="ARBA" id="ARBA00034247"/>
    </source>
</evidence>
<reference evidence="4 5" key="1">
    <citation type="submission" date="2016-12" db="EMBL/GenBank/DDBJ databases">
        <authorList>
            <person name="Song W.-J."/>
            <person name="Kurnit D.M."/>
        </authorList>
    </citation>
    <scope>NUCLEOTIDE SEQUENCE [LARGE SCALE GENOMIC DNA]</scope>
    <source>
        <strain evidence="4 5">DSM 18488</strain>
    </source>
</reference>
<dbReference type="OrthoDB" id="9805474at2"/>
<dbReference type="GO" id="GO:0052621">
    <property type="term" value="F:diguanylate cyclase activity"/>
    <property type="evidence" value="ECO:0007669"/>
    <property type="project" value="UniProtKB-EC"/>
</dbReference>
<feature type="domain" description="GGDEF" evidence="3">
    <location>
        <begin position="141"/>
        <end position="274"/>
    </location>
</feature>
<accession>A0A1M7YGG3</accession>
<dbReference type="Gene3D" id="3.30.70.270">
    <property type="match status" value="1"/>
</dbReference>
<dbReference type="Pfam" id="PF00990">
    <property type="entry name" value="GGDEF"/>
    <property type="match status" value="1"/>
</dbReference>
<evidence type="ECO:0000256" key="1">
    <source>
        <dbReference type="ARBA" id="ARBA00012528"/>
    </source>
</evidence>
<proteinExistence type="predicted"/>
<organism evidence="4 5">
    <name type="scientific">Desulfopila aestuarii DSM 18488</name>
    <dbReference type="NCBI Taxonomy" id="1121416"/>
    <lineage>
        <taxon>Bacteria</taxon>
        <taxon>Pseudomonadati</taxon>
        <taxon>Thermodesulfobacteriota</taxon>
        <taxon>Desulfobulbia</taxon>
        <taxon>Desulfobulbales</taxon>
        <taxon>Desulfocapsaceae</taxon>
        <taxon>Desulfopila</taxon>
    </lineage>
</organism>
<dbReference type="Gene3D" id="2.40.10.220">
    <property type="entry name" value="predicted glycosyltransferase like domains"/>
    <property type="match status" value="1"/>
</dbReference>
<dbReference type="InterPro" id="IPR050469">
    <property type="entry name" value="Diguanylate_Cyclase"/>
</dbReference>
<sequence length="398" mass="44991">METIRAAIIDRRSTAKNDEDFIDQLNMLIKDHGDVVCPIIFTTLTSIDLPPKVAKKYWFDVQNHRLQMIQQLGRNITLTTAIADYLQSFTNHLHKSYVVDAGAFERAVSGTILDNLTGLYNRPYFDETYEQQIALARRYTNDLSILFLDIDDFKDINDNFGHLAGDYALQRVAEVIRNNKRESDIAVRYGGEEFVLLMPNTACVDAAILAERIRCKIEELSITINDNTFQLTISGGLASYPLNSLNAKDLLFMADSAVYLAKGSGKNTISQFREEQRRFLRVKINRPILIKELGFEDHHVFSAESKDIGLGGILLENDTLLPLGSMHEMSIAVNGHDDKLLLLGKVVRVEEITNQRFNIGLSFSFKEMAKEASNHIANFLKDYTLAPHQTPHAEPLSH</sequence>
<comment type="catalytic activity">
    <reaction evidence="2">
        <text>2 GTP = 3',3'-c-di-GMP + 2 diphosphate</text>
        <dbReference type="Rhea" id="RHEA:24898"/>
        <dbReference type="ChEBI" id="CHEBI:33019"/>
        <dbReference type="ChEBI" id="CHEBI:37565"/>
        <dbReference type="ChEBI" id="CHEBI:58805"/>
        <dbReference type="EC" id="2.7.7.65"/>
    </reaction>
</comment>
<dbReference type="Proteomes" id="UP000184603">
    <property type="component" value="Unassembled WGS sequence"/>
</dbReference>
<keyword evidence="5" id="KW-1185">Reference proteome</keyword>
<name>A0A1M7YGG3_9BACT</name>
<dbReference type="InterPro" id="IPR043128">
    <property type="entry name" value="Rev_trsase/Diguanyl_cyclase"/>
</dbReference>
<dbReference type="SUPFAM" id="SSF55073">
    <property type="entry name" value="Nucleotide cyclase"/>
    <property type="match status" value="1"/>
</dbReference>
<dbReference type="PANTHER" id="PTHR45138:SF9">
    <property type="entry name" value="DIGUANYLATE CYCLASE DGCM-RELATED"/>
    <property type="match status" value="1"/>
</dbReference>
<dbReference type="RefSeq" id="WP_073615569.1">
    <property type="nucleotide sequence ID" value="NZ_FRFE01000027.1"/>
</dbReference>
<dbReference type="SUPFAM" id="SSF141371">
    <property type="entry name" value="PilZ domain-like"/>
    <property type="match status" value="1"/>
</dbReference>
<protein>
    <recommendedName>
        <fullName evidence="1">diguanylate cyclase</fullName>
        <ecNumber evidence="1">2.7.7.65</ecNumber>
    </recommendedName>
</protein>
<gene>
    <name evidence="4" type="ORF">SAMN02745220_04147</name>
</gene>
<dbReference type="EMBL" id="FRFE01000027">
    <property type="protein sequence ID" value="SHO51676.1"/>
    <property type="molecule type" value="Genomic_DNA"/>
</dbReference>
<dbReference type="InterPro" id="IPR029787">
    <property type="entry name" value="Nucleotide_cyclase"/>
</dbReference>
<dbReference type="FunFam" id="3.30.70.270:FF:000001">
    <property type="entry name" value="Diguanylate cyclase domain protein"/>
    <property type="match status" value="1"/>
</dbReference>
<dbReference type="PROSITE" id="PS50887">
    <property type="entry name" value="GGDEF"/>
    <property type="match status" value="1"/>
</dbReference>
<evidence type="ECO:0000313" key="5">
    <source>
        <dbReference type="Proteomes" id="UP000184603"/>
    </source>
</evidence>
<dbReference type="SMART" id="SM00267">
    <property type="entry name" value="GGDEF"/>
    <property type="match status" value="1"/>
</dbReference>
<dbReference type="PANTHER" id="PTHR45138">
    <property type="entry name" value="REGULATORY COMPONENTS OF SENSORY TRANSDUCTION SYSTEM"/>
    <property type="match status" value="1"/>
</dbReference>
<dbReference type="CDD" id="cd01949">
    <property type="entry name" value="GGDEF"/>
    <property type="match status" value="1"/>
</dbReference>